<evidence type="ECO:0000313" key="2">
    <source>
        <dbReference type="Proteomes" id="UP000198420"/>
    </source>
</evidence>
<dbReference type="Gene3D" id="3.30.870.10">
    <property type="entry name" value="Endonuclease Chain A"/>
    <property type="match status" value="1"/>
</dbReference>
<dbReference type="EMBL" id="FZNP01000002">
    <property type="protein sequence ID" value="SNR38367.1"/>
    <property type="molecule type" value="Genomic_DNA"/>
</dbReference>
<dbReference type="SUPFAM" id="SSF56024">
    <property type="entry name" value="Phospholipase D/nuclease"/>
    <property type="match status" value="1"/>
</dbReference>
<reference evidence="2" key="1">
    <citation type="submission" date="2017-06" db="EMBL/GenBank/DDBJ databases">
        <authorList>
            <person name="Varghese N."/>
            <person name="Submissions S."/>
        </authorList>
    </citation>
    <scope>NUCLEOTIDE SEQUENCE [LARGE SCALE GENOMIC DNA]</scope>
    <source>
        <strain evidence="2">DSM 44485</strain>
    </source>
</reference>
<accession>A0A238VW55</accession>
<protein>
    <recommendedName>
        <fullName evidence="3">PLD-like domain-containing protein</fullName>
    </recommendedName>
</protein>
<name>A0A238VW55_9ACTN</name>
<gene>
    <name evidence="1" type="ORF">SAMN06265355_102439</name>
</gene>
<proteinExistence type="predicted"/>
<dbReference type="RefSeq" id="WP_218825957.1">
    <property type="nucleotide sequence ID" value="NZ_FZNP01000002.1"/>
</dbReference>
<dbReference type="AlphaFoldDB" id="A0A238VW55"/>
<dbReference type="Proteomes" id="UP000198420">
    <property type="component" value="Unassembled WGS sequence"/>
</dbReference>
<dbReference type="NCBIfam" id="NF041068">
    <property type="entry name" value="DpdK"/>
    <property type="match status" value="1"/>
</dbReference>
<evidence type="ECO:0000313" key="1">
    <source>
        <dbReference type="EMBL" id="SNR38367.1"/>
    </source>
</evidence>
<keyword evidence="2" id="KW-1185">Reference proteome</keyword>
<sequence length="173" mass="18895">MTDRERTLRTGSRMGLRADSILGAALLSELVHPGPVLWLVSSWITDVEVLDNGHGAFDALLGDDPPATCRLSQILGSIGAAGADVHVVTRPTPHNQAFIDRLRTTVHSQRLRLTLDPKVHEKTLCGRDWMLSGSMNFTISGLGDNEESVTYRVGDPAVAQARLDFAARWKDQV</sequence>
<evidence type="ECO:0008006" key="3">
    <source>
        <dbReference type="Google" id="ProtNLM"/>
    </source>
</evidence>
<organism evidence="1 2">
    <name type="scientific">Actinomadura mexicana</name>
    <dbReference type="NCBI Taxonomy" id="134959"/>
    <lineage>
        <taxon>Bacteria</taxon>
        <taxon>Bacillati</taxon>
        <taxon>Actinomycetota</taxon>
        <taxon>Actinomycetes</taxon>
        <taxon>Streptosporangiales</taxon>
        <taxon>Thermomonosporaceae</taxon>
        <taxon>Actinomadura</taxon>
    </lineage>
</organism>